<keyword evidence="4" id="KW-1185">Reference proteome</keyword>
<sequence length="587" mass="65943">MDWKRRAEGFNPRKRSAMTNGSIKNKKHAKRKRLSTSVQHSWQKCMDGFDDSIIEKEKEVTPKASKIKKKSSTGKKNNKRSGSVITLSHTTDNDTAEIQCWSSTDDDDNSGTVSTDRLRKESSMDIDISDCESLSEDEKSEEPKMTSQSEKDNLSELISLASSSSTAASSSTPQSSHVTGSQKKGSDWLKAVKLKTPDKKSDTDAMTMQFESTRKKKKYIRGGLAEQLQKIVSREKSSMTFWSHQNSSAKKGEKGDDTSSALTVRVLQISTEYGLHVTQCEVLSDTASQQSGMSFVTVLFTHSLSQQLTLNVGLIIKIYPPWQKLVITHRREPVILCTYYCQAINTLEDSDMTSQQILSLNTDVEHTSLSIISPKKKLKPSRLFGRISSSPDVIETTIIPLSSKKVISDSFIDSIEECSEHNDSGLCVRATVQRIYCKQIPQSNAGLSRQVRHPSHRYQWVLLLQDKHNAFCELLLPCHCTENPTWMDCIKYGQGKVFTFSGIRVVQRTNRTKSPGLFSLIDSLWSSEHRQLVTDQSSLSQDSSHHVVPSFCYIITTTGCDNTIESRDEVSLLYKSPKIYTLKEIQM</sequence>
<feature type="region of interest" description="Disordered" evidence="1">
    <location>
        <begin position="59"/>
        <end position="189"/>
    </location>
</feature>
<feature type="domain" description="DUF4502" evidence="2">
    <location>
        <begin position="120"/>
        <end position="325"/>
    </location>
</feature>
<dbReference type="InterPro" id="IPR028032">
    <property type="entry name" value="DUF4503"/>
</dbReference>
<feature type="compositionally biased region" description="Low complexity" evidence="1">
    <location>
        <begin position="155"/>
        <end position="181"/>
    </location>
</feature>
<dbReference type="RefSeq" id="XP_002739144.1">
    <property type="nucleotide sequence ID" value="XM_002739098.2"/>
</dbReference>
<feature type="compositionally biased region" description="Basic and acidic residues" evidence="1">
    <location>
        <begin position="141"/>
        <end position="154"/>
    </location>
</feature>
<dbReference type="Pfam" id="PF14951">
    <property type="entry name" value="DUF4503"/>
    <property type="match status" value="1"/>
</dbReference>
<accession>A0ABM0GWX3</accession>
<feature type="region of interest" description="Disordered" evidence="1">
    <location>
        <begin position="1"/>
        <end position="40"/>
    </location>
</feature>
<evidence type="ECO:0000259" key="2">
    <source>
        <dbReference type="Pfam" id="PF14950"/>
    </source>
</evidence>
<organism evidence="4 5">
    <name type="scientific">Saccoglossus kowalevskii</name>
    <name type="common">Acorn worm</name>
    <dbReference type="NCBI Taxonomy" id="10224"/>
    <lineage>
        <taxon>Eukaryota</taxon>
        <taxon>Metazoa</taxon>
        <taxon>Hemichordata</taxon>
        <taxon>Enteropneusta</taxon>
        <taxon>Harrimaniidae</taxon>
        <taxon>Saccoglossus</taxon>
    </lineage>
</organism>
<proteinExistence type="predicted"/>
<name>A0ABM0GWX3_SACKO</name>
<gene>
    <name evidence="5" type="primary">LOC100374845</name>
</gene>
<dbReference type="Proteomes" id="UP000694865">
    <property type="component" value="Unplaced"/>
</dbReference>
<dbReference type="PANTHER" id="PTHR34347:SF1">
    <property type="entry name" value="DNA REPAIR-SCAFFOLDING PROTEIN"/>
    <property type="match status" value="1"/>
</dbReference>
<dbReference type="PANTHER" id="PTHR34347">
    <property type="entry name" value="DNA REPAIR-SCAFFOLDING PROTEIN SPIDR"/>
    <property type="match status" value="1"/>
</dbReference>
<feature type="domain" description="DUF4503" evidence="3">
    <location>
        <begin position="465"/>
        <end position="585"/>
    </location>
</feature>
<dbReference type="InterPro" id="IPR028026">
    <property type="entry name" value="DUF4502"/>
</dbReference>
<evidence type="ECO:0000313" key="5">
    <source>
        <dbReference type="RefSeq" id="XP_002739144.1"/>
    </source>
</evidence>
<reference evidence="5" key="1">
    <citation type="submission" date="2025-08" db="UniProtKB">
        <authorList>
            <consortium name="RefSeq"/>
        </authorList>
    </citation>
    <scope>IDENTIFICATION</scope>
    <source>
        <tissue evidence="5">Testes</tissue>
    </source>
</reference>
<feature type="compositionally biased region" description="Basic residues" evidence="1">
    <location>
        <begin position="65"/>
        <end position="79"/>
    </location>
</feature>
<dbReference type="GeneID" id="100374845"/>
<dbReference type="Pfam" id="PF14950">
    <property type="entry name" value="DUF4502"/>
    <property type="match status" value="1"/>
</dbReference>
<feature type="compositionally biased region" description="Basic residues" evidence="1">
    <location>
        <begin position="24"/>
        <end position="34"/>
    </location>
</feature>
<dbReference type="InterPro" id="IPR053054">
    <property type="entry name" value="DNA_repair-scaffolding"/>
</dbReference>
<feature type="compositionally biased region" description="Acidic residues" evidence="1">
    <location>
        <begin position="127"/>
        <end position="140"/>
    </location>
</feature>
<evidence type="ECO:0000259" key="3">
    <source>
        <dbReference type="Pfam" id="PF14951"/>
    </source>
</evidence>
<protein>
    <submittedName>
        <fullName evidence="5">DNA repair-scaffolding protein-like</fullName>
    </submittedName>
</protein>
<feature type="non-terminal residue" evidence="5">
    <location>
        <position position="587"/>
    </location>
</feature>
<evidence type="ECO:0000313" key="4">
    <source>
        <dbReference type="Proteomes" id="UP000694865"/>
    </source>
</evidence>
<evidence type="ECO:0000256" key="1">
    <source>
        <dbReference type="SAM" id="MobiDB-lite"/>
    </source>
</evidence>